<keyword evidence="14" id="KW-1185">Reference proteome</keyword>
<feature type="active site" evidence="10">
    <location>
        <position position="259"/>
    </location>
</feature>
<dbReference type="InterPro" id="IPR013751">
    <property type="entry name" value="ACP_syn_III_N"/>
</dbReference>
<evidence type="ECO:0000313" key="14">
    <source>
        <dbReference type="Proteomes" id="UP001163336"/>
    </source>
</evidence>
<dbReference type="SUPFAM" id="SSF53901">
    <property type="entry name" value="Thiolase-like"/>
    <property type="match status" value="1"/>
</dbReference>
<comment type="function">
    <text evidence="10">Catalyzes the condensation reaction of fatty acid synthesis by the addition to an acyl acceptor of two carbons from malonyl-ACP. Catalyzes the first condensation reaction which initiates fatty acid synthesis and may therefore play a role in governing the total rate of fatty acid production. Possesses both acetoacetyl-ACP synthase and acetyl transacylase activities. Its substrate specificity determines the biosynthesis of branched-chain and/or straight-chain of fatty acids.</text>
</comment>
<dbReference type="Gene3D" id="3.40.47.10">
    <property type="match status" value="1"/>
</dbReference>
<feature type="domain" description="Beta-ketoacyl-[acyl-carrier-protein] synthase III N-terminal" evidence="12">
    <location>
        <begin position="120"/>
        <end position="197"/>
    </location>
</feature>
<dbReference type="CDD" id="cd00830">
    <property type="entry name" value="KAS_III"/>
    <property type="match status" value="1"/>
</dbReference>
<protein>
    <recommendedName>
        <fullName evidence="10">Beta-ketoacyl-[acyl-carrier-protein] synthase III</fullName>
        <shortName evidence="10">Beta-ketoacyl-ACP synthase III</shortName>
        <shortName evidence="10">KAS III</shortName>
        <ecNumber evidence="10">2.3.1.180</ecNumber>
    </recommendedName>
    <alternativeName>
        <fullName evidence="10">3-oxoacyl-[acyl-carrier-protein] synthase 3</fullName>
    </alternativeName>
    <alternativeName>
        <fullName evidence="10">3-oxoacyl-[acyl-carrier-protein] synthase III</fullName>
    </alternativeName>
</protein>
<keyword evidence="4 10" id="KW-0808">Transferase</keyword>
<evidence type="ECO:0000256" key="7">
    <source>
        <dbReference type="ARBA" id="ARBA00023160"/>
    </source>
</evidence>
<keyword evidence="2 10" id="KW-0963">Cytoplasm</keyword>
<comment type="similarity">
    <text evidence="1 10">Belongs to the thiolase-like superfamily. FabH family.</text>
</comment>
<comment type="domain">
    <text evidence="10">The last Arg residue of the ACP-binding site is essential for the weak association between ACP/AcpP and FabH.</text>
</comment>
<gene>
    <name evidence="10 13" type="primary">fabH</name>
    <name evidence="13" type="ORF">MasN3_34020</name>
</gene>
<dbReference type="HAMAP" id="MF_01815">
    <property type="entry name" value="FabH"/>
    <property type="match status" value="1"/>
</dbReference>
<evidence type="ECO:0000256" key="5">
    <source>
        <dbReference type="ARBA" id="ARBA00022832"/>
    </source>
</evidence>
<comment type="subunit">
    <text evidence="10">Homodimer.</text>
</comment>
<evidence type="ECO:0000256" key="9">
    <source>
        <dbReference type="ARBA" id="ARBA00023315"/>
    </source>
</evidence>
<dbReference type="PANTHER" id="PTHR34069">
    <property type="entry name" value="3-OXOACYL-[ACYL-CARRIER-PROTEIN] SYNTHASE 3"/>
    <property type="match status" value="1"/>
</dbReference>
<accession>A0ABN6TCE5</accession>
<keyword evidence="9 10" id="KW-0012">Acyltransferase</keyword>
<keyword evidence="5 10" id="KW-0276">Fatty acid metabolism</keyword>
<dbReference type="Pfam" id="PF08545">
    <property type="entry name" value="ACP_syn_III"/>
    <property type="match status" value="1"/>
</dbReference>
<dbReference type="Pfam" id="PF08541">
    <property type="entry name" value="ACP_syn_III_C"/>
    <property type="match status" value="1"/>
</dbReference>
<reference evidence="13" key="1">
    <citation type="submission" date="2022-11" db="EMBL/GenBank/DDBJ databases">
        <title>Isolation and characterization of PLA-degrading bacterium Massilia sp. from Antarctic soil.</title>
        <authorList>
            <person name="Sato K."/>
            <person name="Gomez-Fuentes C."/>
            <person name="Ahmad S.A."/>
            <person name="Zulkharnain A."/>
        </authorList>
    </citation>
    <scope>NUCLEOTIDE SEQUENCE</scope>
    <source>
        <strain evidence="13">N-3</strain>
    </source>
</reference>
<dbReference type="EMBL" id="AP026966">
    <property type="protein sequence ID" value="BDT59908.1"/>
    <property type="molecule type" value="Genomic_DNA"/>
</dbReference>
<name>A0ABN6TCE5_9BURK</name>
<comment type="subcellular location">
    <subcellularLocation>
        <location evidence="10">Cytoplasm</location>
    </subcellularLocation>
</comment>
<feature type="active site" evidence="10">
    <location>
        <position position="126"/>
    </location>
</feature>
<evidence type="ECO:0000259" key="12">
    <source>
        <dbReference type="Pfam" id="PF08545"/>
    </source>
</evidence>
<comment type="pathway">
    <text evidence="10">Lipid metabolism; fatty acid biosynthesis.</text>
</comment>
<dbReference type="PANTHER" id="PTHR34069:SF2">
    <property type="entry name" value="BETA-KETOACYL-[ACYL-CARRIER-PROTEIN] SYNTHASE III"/>
    <property type="match status" value="1"/>
</dbReference>
<evidence type="ECO:0000256" key="6">
    <source>
        <dbReference type="ARBA" id="ARBA00023098"/>
    </source>
</evidence>
<dbReference type="Proteomes" id="UP001163336">
    <property type="component" value="Chromosome"/>
</dbReference>
<dbReference type="InterPro" id="IPR016039">
    <property type="entry name" value="Thiolase-like"/>
</dbReference>
<evidence type="ECO:0000256" key="8">
    <source>
        <dbReference type="ARBA" id="ARBA00023268"/>
    </source>
</evidence>
<feature type="region of interest" description="ACP-binding" evidence="10">
    <location>
        <begin position="260"/>
        <end position="264"/>
    </location>
</feature>
<evidence type="ECO:0000313" key="13">
    <source>
        <dbReference type="EMBL" id="BDT59908.1"/>
    </source>
</evidence>
<evidence type="ECO:0000259" key="11">
    <source>
        <dbReference type="Pfam" id="PF08541"/>
    </source>
</evidence>
<dbReference type="NCBIfam" id="TIGR00747">
    <property type="entry name" value="fabH"/>
    <property type="match status" value="1"/>
</dbReference>
<sequence>MVQKMTVYSKITGTGSYLPAKRVTNDQLAAQLAEQGIETSDEWIVTRSGISSRHYAASDENASDLAVKAARNALEAAGCLPADIDLVIVASSTPDFHGSFPSTACIVQQKLGMANNSAAFDVQAVCSGFVYAVSTADAFIRAGVYRRVLVIGAEVFSRILDFTDRTTCVLFGDGAGAVVLEASEEPGVLATKLHADGSQSHILSIPGNLAGGAVAGSGFLYMDGPAVFKLAVTVLEEVAKEALEHAKMQASDIDWLIPHQANLRIMKGTAKKLGLPMEKMVVTVDQHGNTSAASIPLALDAAVRDGRIKKGDNVLMEGVGGGFTWGAVLARM</sequence>
<comment type="catalytic activity">
    <reaction evidence="10">
        <text>malonyl-[ACP] + acetyl-CoA + H(+) = 3-oxobutanoyl-[ACP] + CO2 + CoA</text>
        <dbReference type="Rhea" id="RHEA:12080"/>
        <dbReference type="Rhea" id="RHEA-COMP:9623"/>
        <dbReference type="Rhea" id="RHEA-COMP:9625"/>
        <dbReference type="ChEBI" id="CHEBI:15378"/>
        <dbReference type="ChEBI" id="CHEBI:16526"/>
        <dbReference type="ChEBI" id="CHEBI:57287"/>
        <dbReference type="ChEBI" id="CHEBI:57288"/>
        <dbReference type="ChEBI" id="CHEBI:78449"/>
        <dbReference type="ChEBI" id="CHEBI:78450"/>
        <dbReference type="EC" id="2.3.1.180"/>
    </reaction>
</comment>
<evidence type="ECO:0000256" key="2">
    <source>
        <dbReference type="ARBA" id="ARBA00022490"/>
    </source>
</evidence>
<keyword evidence="3 10" id="KW-0444">Lipid biosynthesis</keyword>
<keyword evidence="7 10" id="KW-0275">Fatty acid biosynthesis</keyword>
<evidence type="ECO:0000256" key="10">
    <source>
        <dbReference type="HAMAP-Rule" id="MF_01815"/>
    </source>
</evidence>
<proteinExistence type="inferred from homology"/>
<evidence type="ECO:0000256" key="4">
    <source>
        <dbReference type="ARBA" id="ARBA00022679"/>
    </source>
</evidence>
<feature type="domain" description="Beta-ketoacyl-[acyl-carrier-protein] synthase III C-terminal" evidence="11">
    <location>
        <begin position="243"/>
        <end position="331"/>
    </location>
</feature>
<organism evidence="13 14">
    <name type="scientific">Massilia varians</name>
    <dbReference type="NCBI Taxonomy" id="457921"/>
    <lineage>
        <taxon>Bacteria</taxon>
        <taxon>Pseudomonadati</taxon>
        <taxon>Pseudomonadota</taxon>
        <taxon>Betaproteobacteria</taxon>
        <taxon>Burkholderiales</taxon>
        <taxon>Oxalobacteraceae</taxon>
        <taxon>Telluria group</taxon>
        <taxon>Massilia</taxon>
    </lineage>
</organism>
<keyword evidence="6 10" id="KW-0443">Lipid metabolism</keyword>
<evidence type="ECO:0000256" key="1">
    <source>
        <dbReference type="ARBA" id="ARBA00008642"/>
    </source>
</evidence>
<dbReference type="InterPro" id="IPR004655">
    <property type="entry name" value="FabH"/>
</dbReference>
<dbReference type="InterPro" id="IPR013747">
    <property type="entry name" value="ACP_syn_III_C"/>
</dbReference>
<keyword evidence="8 10" id="KW-0511">Multifunctional enzyme</keyword>
<dbReference type="NCBIfam" id="NF006829">
    <property type="entry name" value="PRK09352.1"/>
    <property type="match status" value="1"/>
</dbReference>
<dbReference type="EC" id="2.3.1.180" evidence="10"/>
<evidence type="ECO:0000256" key="3">
    <source>
        <dbReference type="ARBA" id="ARBA00022516"/>
    </source>
</evidence>
<feature type="active site" evidence="10">
    <location>
        <position position="289"/>
    </location>
</feature>